<dbReference type="RefSeq" id="XP_025342702.1">
    <property type="nucleotide sequence ID" value="XM_025484487.1"/>
</dbReference>
<dbReference type="VEuPathDB" id="FungiDB:CXQ85_000753"/>
<comment type="caution">
    <text evidence="2">The sequence shown here is derived from an EMBL/GenBank/DDBJ whole genome shotgun (WGS) entry which is preliminary data.</text>
</comment>
<dbReference type="STRING" id="45357.A0A2V1AVF7"/>
<dbReference type="InterPro" id="IPR038872">
    <property type="entry name" value="Put_GTT3"/>
</dbReference>
<dbReference type="Proteomes" id="UP000244309">
    <property type="component" value="Unassembled WGS sequence"/>
</dbReference>
<feature type="transmembrane region" description="Helical" evidence="1">
    <location>
        <begin position="299"/>
        <end position="324"/>
    </location>
</feature>
<protein>
    <submittedName>
        <fullName evidence="2">Uncharacterized protein</fullName>
    </submittedName>
</protein>
<organism evidence="2 3">
    <name type="scientific">Candidozyma haemuli</name>
    <dbReference type="NCBI Taxonomy" id="45357"/>
    <lineage>
        <taxon>Eukaryota</taxon>
        <taxon>Fungi</taxon>
        <taxon>Dikarya</taxon>
        <taxon>Ascomycota</taxon>
        <taxon>Saccharomycotina</taxon>
        <taxon>Pichiomycetes</taxon>
        <taxon>Metschnikowiaceae</taxon>
        <taxon>Candidozyma</taxon>
    </lineage>
</organism>
<dbReference type="GeneID" id="37006085"/>
<keyword evidence="1" id="KW-1133">Transmembrane helix</keyword>
<name>A0A2V1AVF7_9ASCO</name>
<keyword evidence="1" id="KW-0472">Membrane</keyword>
<evidence type="ECO:0000313" key="2">
    <source>
        <dbReference type="EMBL" id="PVH21762.1"/>
    </source>
</evidence>
<evidence type="ECO:0000313" key="3">
    <source>
        <dbReference type="Proteomes" id="UP000244309"/>
    </source>
</evidence>
<dbReference type="OrthoDB" id="4034134at2759"/>
<accession>A0A2V1AVF7</accession>
<reference evidence="2 3" key="1">
    <citation type="submission" date="2017-12" db="EMBL/GenBank/DDBJ databases">
        <title>Genome Sequence of a Multidrug-Resistant Candida haemulonii Isolate from a Patient with Chronic Leg Ulcers in Israel.</title>
        <authorList>
            <person name="Chow N.A."/>
            <person name="Gade L."/>
            <person name="Batra D."/>
            <person name="Rowe L.A."/>
            <person name="Ben-Ami R."/>
            <person name="Loparev V.N."/>
            <person name="Litvintseva A.P."/>
        </authorList>
    </citation>
    <scope>NUCLEOTIDE SEQUENCE [LARGE SCALE GENOMIC DNA]</scope>
    <source>
        <strain evidence="2 3">B11899</strain>
    </source>
</reference>
<keyword evidence="1" id="KW-0812">Transmembrane</keyword>
<feature type="transmembrane region" description="Helical" evidence="1">
    <location>
        <begin position="211"/>
        <end position="228"/>
    </location>
</feature>
<sequence length="330" mass="37415">MSEFKSFKKADLSKVARKVGITVRSKDTKQSLLEKIESFIDEQPERAKELIESAGVEDEVATLIEDDDDEEEDEEVSVAVEVQEDEDEDKDYNAPAPISFREWVVDPAIDVFENARAKVLDFTDSIGLTTLDVNDDLREYLSRVVALNYLELIAEASFFLYTNVPVVSVKSNPSIHQVFRDNIPILDSCSLPSPDVSALFEFSVLSTFGNWVIYAVVVPLIISFYVNFSRRVVVISDEDDEEEDISFVVRLYRYDPFIFALSKVLVYYFILKNGALSSLESYSNFFHFLKNHAAIQLGLYHHFITGLGNFPIVIGLANVAIGLYSQFEDF</sequence>
<feature type="transmembrane region" description="Helical" evidence="1">
    <location>
        <begin position="257"/>
        <end position="279"/>
    </location>
</feature>
<evidence type="ECO:0000256" key="1">
    <source>
        <dbReference type="SAM" id="Phobius"/>
    </source>
</evidence>
<keyword evidence="3" id="KW-1185">Reference proteome</keyword>
<dbReference type="EMBL" id="PKFO01000005">
    <property type="protein sequence ID" value="PVH21762.1"/>
    <property type="molecule type" value="Genomic_DNA"/>
</dbReference>
<dbReference type="PANTHER" id="PTHR41807">
    <property type="entry name" value="GLUTATHIONE TRANSFERASE 3"/>
    <property type="match status" value="1"/>
</dbReference>
<dbReference type="GO" id="GO:0016020">
    <property type="term" value="C:membrane"/>
    <property type="evidence" value="ECO:0007669"/>
    <property type="project" value="TreeGrafter"/>
</dbReference>
<proteinExistence type="predicted"/>
<gene>
    <name evidence="2" type="ORF">CXQ85_000753</name>
</gene>
<dbReference type="PANTHER" id="PTHR41807:SF1">
    <property type="entry name" value="GLUTATHIONE TRANSFERASE 3"/>
    <property type="match status" value="1"/>
</dbReference>
<dbReference type="AlphaFoldDB" id="A0A2V1AVF7"/>